<gene>
    <name evidence="3" type="ORF">L3X38_003124</name>
</gene>
<proteinExistence type="predicted"/>
<feature type="domain" description="Integrase catalytic" evidence="2">
    <location>
        <begin position="1"/>
        <end position="155"/>
    </location>
</feature>
<dbReference type="GO" id="GO:0003676">
    <property type="term" value="F:nucleic acid binding"/>
    <property type="evidence" value="ECO:0007669"/>
    <property type="project" value="InterPro"/>
</dbReference>
<protein>
    <recommendedName>
        <fullName evidence="2">Integrase catalytic domain-containing protein</fullName>
    </recommendedName>
</protein>
<organism evidence="3 4">
    <name type="scientific">Prunus dulcis</name>
    <name type="common">Almond</name>
    <name type="synonym">Amygdalus dulcis</name>
    <dbReference type="NCBI Taxonomy" id="3755"/>
    <lineage>
        <taxon>Eukaryota</taxon>
        <taxon>Viridiplantae</taxon>
        <taxon>Streptophyta</taxon>
        <taxon>Embryophyta</taxon>
        <taxon>Tracheophyta</taxon>
        <taxon>Spermatophyta</taxon>
        <taxon>Magnoliopsida</taxon>
        <taxon>eudicotyledons</taxon>
        <taxon>Gunneridae</taxon>
        <taxon>Pentapetalae</taxon>
        <taxon>rosids</taxon>
        <taxon>fabids</taxon>
        <taxon>Rosales</taxon>
        <taxon>Rosaceae</taxon>
        <taxon>Amygdaloideae</taxon>
        <taxon>Amygdaleae</taxon>
        <taxon>Prunus</taxon>
    </lineage>
</organism>
<evidence type="ECO:0000259" key="2">
    <source>
        <dbReference type="PROSITE" id="PS50994"/>
    </source>
</evidence>
<dbReference type="GO" id="GO:0015074">
    <property type="term" value="P:DNA integration"/>
    <property type="evidence" value="ECO:0007669"/>
    <property type="project" value="InterPro"/>
</dbReference>
<dbReference type="InterPro" id="IPR036397">
    <property type="entry name" value="RNaseH_sf"/>
</dbReference>
<dbReference type="Gene3D" id="3.30.420.10">
    <property type="entry name" value="Ribonuclease H-like superfamily/Ribonuclease H"/>
    <property type="match status" value="1"/>
</dbReference>
<dbReference type="EMBL" id="JAJFAZ020000001">
    <property type="protein sequence ID" value="KAI5350233.1"/>
    <property type="molecule type" value="Genomic_DNA"/>
</dbReference>
<dbReference type="InterPro" id="IPR050951">
    <property type="entry name" value="Retrovirus_Pol_polyprotein"/>
</dbReference>
<dbReference type="SUPFAM" id="SSF53098">
    <property type="entry name" value="Ribonuclease H-like"/>
    <property type="match status" value="1"/>
</dbReference>
<dbReference type="InterPro" id="IPR012337">
    <property type="entry name" value="RNaseH-like_sf"/>
</dbReference>
<dbReference type="PANTHER" id="PTHR37984:SF5">
    <property type="entry name" value="PROTEIN NYNRIN-LIKE"/>
    <property type="match status" value="1"/>
</dbReference>
<dbReference type="InterPro" id="IPR001584">
    <property type="entry name" value="Integrase_cat-core"/>
</dbReference>
<keyword evidence="4" id="KW-1185">Reference proteome</keyword>
<evidence type="ECO:0000313" key="3">
    <source>
        <dbReference type="EMBL" id="KAI5350233.1"/>
    </source>
</evidence>
<dbReference type="PROSITE" id="PS50994">
    <property type="entry name" value="INTEGRASE"/>
    <property type="match status" value="1"/>
</dbReference>
<evidence type="ECO:0000256" key="1">
    <source>
        <dbReference type="SAM" id="MobiDB-lite"/>
    </source>
</evidence>
<dbReference type="Proteomes" id="UP001054821">
    <property type="component" value="Chromosome 1"/>
</dbReference>
<feature type="compositionally biased region" description="Polar residues" evidence="1">
    <location>
        <begin position="83"/>
        <end position="93"/>
    </location>
</feature>
<accession>A0AAD4WW93</accession>
<dbReference type="PANTHER" id="PTHR37984">
    <property type="entry name" value="PROTEIN CBG26694"/>
    <property type="match status" value="1"/>
</dbReference>
<dbReference type="AlphaFoldDB" id="A0AAD4WW93"/>
<reference evidence="3 4" key="1">
    <citation type="journal article" date="2022" name="G3 (Bethesda)">
        <title>Whole-genome sequence and methylome profiling of the almond [Prunus dulcis (Mill.) D.A. Webb] cultivar 'Nonpareil'.</title>
        <authorList>
            <person name="D'Amico-Willman K.M."/>
            <person name="Ouma W.Z."/>
            <person name="Meulia T."/>
            <person name="Sideli G.M."/>
            <person name="Gradziel T.M."/>
            <person name="Fresnedo-Ramirez J."/>
        </authorList>
    </citation>
    <scope>NUCLEOTIDE SEQUENCE [LARGE SCALE GENOMIC DNA]</scope>
    <source>
        <strain evidence="3">Clone GOH B32 T37-40</strain>
    </source>
</reference>
<name>A0AAD4WW93_PRUDU</name>
<comment type="caution">
    <text evidence="3">The sequence shown here is derived from an EMBL/GenBank/DDBJ whole genome shotgun (WGS) entry which is preliminary data.</text>
</comment>
<sequence length="155" mass="17692">MPTAPANKEIMIVAIDYFTKWIEAEPLSSTKEADVERFIWKNIICGFGCPQSIVIDNGTLFVDRQLTALVWHQATPVNSQIPARQWPSRSIQQDRAGLPKEKTARRRRKMGRRAARSSTGLSHNQKEIDRRDTVFLGLWDGGNHSPVHHSPFHEH</sequence>
<feature type="region of interest" description="Disordered" evidence="1">
    <location>
        <begin position="83"/>
        <end position="126"/>
    </location>
</feature>
<feature type="compositionally biased region" description="Basic residues" evidence="1">
    <location>
        <begin position="103"/>
        <end position="115"/>
    </location>
</feature>
<evidence type="ECO:0000313" key="4">
    <source>
        <dbReference type="Proteomes" id="UP001054821"/>
    </source>
</evidence>